<evidence type="ECO:0000313" key="4">
    <source>
        <dbReference type="EMBL" id="RIE16884.1"/>
    </source>
</evidence>
<dbReference type="Gene3D" id="3.10.105.10">
    <property type="entry name" value="Dipeptide-binding Protein, Domain 3"/>
    <property type="match status" value="1"/>
</dbReference>
<keyword evidence="2" id="KW-0732">Signal</keyword>
<gene>
    <name evidence="4" type="ORF">SMC1_04300</name>
</gene>
<dbReference type="Pfam" id="PF00496">
    <property type="entry name" value="SBP_bac_5"/>
    <property type="match status" value="1"/>
</dbReference>
<evidence type="ECO:0000256" key="1">
    <source>
        <dbReference type="ARBA" id="ARBA00005695"/>
    </source>
</evidence>
<sequence>MYTKRLGRVGVVLVVFLISALLLTFWSSSTSTSKTGAYTAQPTDYTIHTTEDWPTYIDPAVGNDFSDSIALLNLYDSLVFPTVQGTVKPSLAVKWGLSKNGLVYTFTLRHGVKFHNGDELTGEDVAFSMERLLTIKQGFAYLFSPYVKNAKATGKYTVVITLKKSFGPFISALPRLYILNKRTVMAHIVKPGTYGAFGDYATKWLLTHDAGSGPYTVQKYNVISDLLAAKFAKYWGGWSPNAPNFFEESASSQPASEYAAFATRDLDITDELLPLETYQSMAKLTGATVVTFLNGHNLNIMLHTKKPPTDDVHFRKALAYVFDYNAVISSIYPGSVQSKGPVPATLLGFDPNLFHYHTNLQKAKAELAQSKYANKLDQYPVTLSWCAEAPAEEKVALLFQANAAEIGIKVQITKKPFGSMEADATNIKTTPNASIVFVAPDYPEAGAMLSVRYSSASAGSWEQCEWLQNSAIDKMINDALATADQAARLKKYYAIQAKIVDLCPTIWVMDQAEKRAYQSAYVDWPVGDAIKAGKTAVGSSVMGYNLYAHDMKVYPQKRAELLSGS</sequence>
<dbReference type="GO" id="GO:1904680">
    <property type="term" value="F:peptide transmembrane transporter activity"/>
    <property type="evidence" value="ECO:0007669"/>
    <property type="project" value="TreeGrafter"/>
</dbReference>
<dbReference type="Proteomes" id="UP000266113">
    <property type="component" value="Unassembled WGS sequence"/>
</dbReference>
<evidence type="ECO:0000259" key="3">
    <source>
        <dbReference type="Pfam" id="PF00496"/>
    </source>
</evidence>
<dbReference type="AlphaFoldDB" id="A0A398DZX5"/>
<dbReference type="Gene3D" id="3.40.190.10">
    <property type="entry name" value="Periplasmic binding protein-like II"/>
    <property type="match status" value="1"/>
</dbReference>
<dbReference type="PROSITE" id="PS01040">
    <property type="entry name" value="SBP_BACTERIAL_5"/>
    <property type="match status" value="1"/>
</dbReference>
<dbReference type="RefSeq" id="WP_119085566.1">
    <property type="nucleotide sequence ID" value="NZ_QXIY01000017.1"/>
</dbReference>
<proteinExistence type="inferred from homology"/>
<dbReference type="InterPro" id="IPR030678">
    <property type="entry name" value="Peptide/Ni-bd"/>
</dbReference>
<dbReference type="PANTHER" id="PTHR30290">
    <property type="entry name" value="PERIPLASMIC BINDING COMPONENT OF ABC TRANSPORTER"/>
    <property type="match status" value="1"/>
</dbReference>
<evidence type="ECO:0000256" key="2">
    <source>
        <dbReference type="ARBA" id="ARBA00022729"/>
    </source>
</evidence>
<name>A0A398DZX5_9BACT</name>
<evidence type="ECO:0000313" key="5">
    <source>
        <dbReference type="Proteomes" id="UP000266113"/>
    </source>
</evidence>
<protein>
    <submittedName>
        <fullName evidence="4">ABC transporter substrate-binding protein</fullName>
    </submittedName>
</protein>
<dbReference type="GO" id="GO:0030288">
    <property type="term" value="C:outer membrane-bounded periplasmic space"/>
    <property type="evidence" value="ECO:0007669"/>
    <property type="project" value="UniProtKB-ARBA"/>
</dbReference>
<dbReference type="CDD" id="cd08512">
    <property type="entry name" value="PBP2_NikA_DppA_OppA_like_7"/>
    <property type="match status" value="1"/>
</dbReference>
<organism evidence="4 5">
    <name type="scientific">Candidatus Cryosericum septentrionale</name>
    <dbReference type="NCBI Taxonomy" id="2290913"/>
    <lineage>
        <taxon>Bacteria</taxon>
        <taxon>Pseudomonadati</taxon>
        <taxon>Caldisericota/Cryosericota group</taxon>
        <taxon>Candidatus Cryosericota</taxon>
        <taxon>Candidatus Cryosericia</taxon>
        <taxon>Candidatus Cryosericales</taxon>
        <taxon>Candidatus Cryosericaceae</taxon>
        <taxon>Candidatus Cryosericum</taxon>
    </lineage>
</organism>
<dbReference type="EMBL" id="QXIY01000017">
    <property type="protein sequence ID" value="RIE16884.1"/>
    <property type="molecule type" value="Genomic_DNA"/>
</dbReference>
<keyword evidence="5" id="KW-1185">Reference proteome</keyword>
<dbReference type="PIRSF" id="PIRSF002741">
    <property type="entry name" value="MppA"/>
    <property type="match status" value="1"/>
</dbReference>
<dbReference type="InterPro" id="IPR039424">
    <property type="entry name" value="SBP_5"/>
</dbReference>
<dbReference type="SUPFAM" id="SSF53850">
    <property type="entry name" value="Periplasmic binding protein-like II"/>
    <property type="match status" value="1"/>
</dbReference>
<dbReference type="InterPro" id="IPR000914">
    <property type="entry name" value="SBP_5_dom"/>
</dbReference>
<dbReference type="InterPro" id="IPR023765">
    <property type="entry name" value="SBP_5_CS"/>
</dbReference>
<comment type="similarity">
    <text evidence="1">Belongs to the bacterial solute-binding protein 5 family.</text>
</comment>
<dbReference type="GO" id="GO:0043190">
    <property type="term" value="C:ATP-binding cassette (ABC) transporter complex"/>
    <property type="evidence" value="ECO:0007669"/>
    <property type="project" value="InterPro"/>
</dbReference>
<dbReference type="GO" id="GO:0015833">
    <property type="term" value="P:peptide transport"/>
    <property type="evidence" value="ECO:0007669"/>
    <property type="project" value="TreeGrafter"/>
</dbReference>
<feature type="domain" description="Solute-binding protein family 5" evidence="3">
    <location>
        <begin position="86"/>
        <end position="458"/>
    </location>
</feature>
<comment type="caution">
    <text evidence="4">The sequence shown here is derived from an EMBL/GenBank/DDBJ whole genome shotgun (WGS) entry which is preliminary data.</text>
</comment>
<reference evidence="4 5" key="1">
    <citation type="submission" date="2018-09" db="EMBL/GenBank/DDBJ databases">
        <title>Discovery and Ecogenomic Context for Candidatus Cryosericales, a Global Caldiserica Order Active in Thawing Permafrost.</title>
        <authorList>
            <person name="Martinez M.A."/>
            <person name="Woodcroft B.J."/>
            <person name="Ignacio Espinoza J.C."/>
            <person name="Zayed A."/>
            <person name="Singleton C.M."/>
            <person name="Boyd J."/>
            <person name="Li Y.-F."/>
            <person name="Purvine S."/>
            <person name="Maughan H."/>
            <person name="Hodgkins S.B."/>
            <person name="Anderson D."/>
            <person name="Sederholm M."/>
            <person name="Temperton B."/>
            <person name="Saleska S.R."/>
            <person name="Tyson G.W."/>
            <person name="Rich V.I."/>
        </authorList>
    </citation>
    <scope>NUCLEOTIDE SEQUENCE [LARGE SCALE GENOMIC DNA]</scope>
    <source>
        <strain evidence="4 5">SMC1</strain>
    </source>
</reference>
<accession>A0A398DZX5</accession>
<dbReference type="OrthoDB" id="9796817at2"/>